<protein>
    <submittedName>
        <fullName evidence="1">Paeninodin family lasso peptide</fullName>
    </submittedName>
</protein>
<dbReference type="NCBIfam" id="NF033524">
    <property type="entry name" value="lasso_PadeA_fam"/>
    <property type="match status" value="1"/>
</dbReference>
<name>A0ABS3W7S2_9BACL</name>
<organism evidence="1 2">
    <name type="scientific">Paenibacillus artemisiicola</name>
    <dbReference type="NCBI Taxonomy" id="1172618"/>
    <lineage>
        <taxon>Bacteria</taxon>
        <taxon>Bacillati</taxon>
        <taxon>Bacillota</taxon>
        <taxon>Bacilli</taxon>
        <taxon>Bacillales</taxon>
        <taxon>Paenibacillaceae</taxon>
        <taxon>Paenibacillus</taxon>
    </lineage>
</organism>
<reference evidence="1 2" key="1">
    <citation type="submission" date="2021-03" db="EMBL/GenBank/DDBJ databases">
        <title>Paenibacillus artemisicola MWE-103 whole genome sequence.</title>
        <authorList>
            <person name="Ham Y.J."/>
        </authorList>
    </citation>
    <scope>NUCLEOTIDE SEQUENCE [LARGE SCALE GENOMIC DNA]</scope>
    <source>
        <strain evidence="1 2">MWE-103</strain>
    </source>
</reference>
<comment type="caution">
    <text evidence="1">The sequence shown here is derived from an EMBL/GenBank/DDBJ whole genome shotgun (WGS) entry which is preliminary data.</text>
</comment>
<dbReference type="InterPro" id="IPR049825">
    <property type="entry name" value="Lasso_PadeA-like"/>
</dbReference>
<accession>A0ABS3W7S2</accession>
<evidence type="ECO:0000313" key="2">
    <source>
        <dbReference type="Proteomes" id="UP000670947"/>
    </source>
</evidence>
<keyword evidence="2" id="KW-1185">Reference proteome</keyword>
<sequence length="46" mass="5041">MTQQSAKKDWAAPTLEVLSVGETMYGKGTTTIDFVTTDDLDIYNPS</sequence>
<proteinExistence type="predicted"/>
<gene>
    <name evidence="1" type="ORF">I8J29_08450</name>
</gene>
<dbReference type="EMBL" id="JAGGDJ010000004">
    <property type="protein sequence ID" value="MBO7744221.1"/>
    <property type="molecule type" value="Genomic_DNA"/>
</dbReference>
<dbReference type="Proteomes" id="UP000670947">
    <property type="component" value="Unassembled WGS sequence"/>
</dbReference>
<evidence type="ECO:0000313" key="1">
    <source>
        <dbReference type="EMBL" id="MBO7744221.1"/>
    </source>
</evidence>
<dbReference type="RefSeq" id="WP_208847189.1">
    <property type="nucleotide sequence ID" value="NZ_JAGGDJ010000004.1"/>
</dbReference>